<dbReference type="GO" id="GO:0000978">
    <property type="term" value="F:RNA polymerase II cis-regulatory region sequence-specific DNA binding"/>
    <property type="evidence" value="ECO:0007669"/>
    <property type="project" value="TreeGrafter"/>
</dbReference>
<proteinExistence type="predicted"/>
<evidence type="ECO:0000313" key="7">
    <source>
        <dbReference type="EMBL" id="KAF4470358.1"/>
    </source>
</evidence>
<dbReference type="Proteomes" id="UP000554235">
    <property type="component" value="Unassembled WGS sequence"/>
</dbReference>
<evidence type="ECO:0000256" key="5">
    <source>
        <dbReference type="SAM" id="MobiDB-lite"/>
    </source>
</evidence>
<evidence type="ECO:0000256" key="1">
    <source>
        <dbReference type="ARBA" id="ARBA00022723"/>
    </source>
</evidence>
<sequence>MDSPPYTLGGLSHLPSHSGMQNQVHQTIPDGSDRYGAFAGFAGFDSSTSASLVSDSARDNSPISTSGPSTPVVLEEKPSWTIPCPDLCWADEDLLPWYTGELGPDVIKSEPAPDLPSDYSQYPIKKEALGDHYHVNYWATSELNHTFVHLRANFMSVDSVPPPESLLGTELVDTLSTQRYVSSSPATLTSGKLPSYLEFGHVAQAEFGTSLHHDTCQPSRNETSDQDKVASSRTRQARTRSSSSSPVDVVRRAMCKCDYPGCNKAFRRNEHLKRHKQTFHGEGPNRFSCEFCGKDQFNRKDNLNSHRKLHARPNSRNRGVEFIPAAVHIIEQEEGSRKRRAPFHSKAGRKRC</sequence>
<keyword evidence="2 4" id="KW-0863">Zinc-finger</keyword>
<feature type="region of interest" description="Disordered" evidence="5">
    <location>
        <begin position="333"/>
        <end position="352"/>
    </location>
</feature>
<evidence type="ECO:0000256" key="3">
    <source>
        <dbReference type="ARBA" id="ARBA00022833"/>
    </source>
</evidence>
<evidence type="ECO:0000256" key="4">
    <source>
        <dbReference type="PROSITE-ProRule" id="PRU00042"/>
    </source>
</evidence>
<reference evidence="7 8" key="1">
    <citation type="submission" date="2020-01" db="EMBL/GenBank/DDBJ databases">
        <title>Identification and distribution of gene clusters putatively required for synthesis of sphingolipid metabolism inhibitors in phylogenetically diverse species of the filamentous fungus Fusarium.</title>
        <authorList>
            <person name="Kim H.-S."/>
            <person name="Busman M."/>
            <person name="Brown D.W."/>
            <person name="Divon H."/>
            <person name="Uhlig S."/>
            <person name="Proctor R.H."/>
        </authorList>
    </citation>
    <scope>NUCLEOTIDE SEQUENCE [LARGE SCALE GENOMIC DNA]</scope>
    <source>
        <strain evidence="7 8">NRRL 20459</strain>
    </source>
</reference>
<evidence type="ECO:0000313" key="8">
    <source>
        <dbReference type="Proteomes" id="UP000554235"/>
    </source>
</evidence>
<keyword evidence="8" id="KW-1185">Reference proteome</keyword>
<keyword evidence="3" id="KW-0862">Zinc</keyword>
<evidence type="ECO:0000256" key="2">
    <source>
        <dbReference type="ARBA" id="ARBA00022771"/>
    </source>
</evidence>
<gene>
    <name evidence="7" type="ORF">FALBO_2741</name>
</gene>
<dbReference type="OrthoDB" id="5095988at2759"/>
<feature type="domain" description="C2H2-type" evidence="6">
    <location>
        <begin position="255"/>
        <end position="284"/>
    </location>
</feature>
<dbReference type="InterPro" id="IPR036236">
    <property type="entry name" value="Znf_C2H2_sf"/>
</dbReference>
<organism evidence="7 8">
    <name type="scientific">Fusarium albosuccineum</name>
    <dbReference type="NCBI Taxonomy" id="1237068"/>
    <lineage>
        <taxon>Eukaryota</taxon>
        <taxon>Fungi</taxon>
        <taxon>Dikarya</taxon>
        <taxon>Ascomycota</taxon>
        <taxon>Pezizomycotina</taxon>
        <taxon>Sordariomycetes</taxon>
        <taxon>Hypocreomycetidae</taxon>
        <taxon>Hypocreales</taxon>
        <taxon>Nectriaceae</taxon>
        <taxon>Fusarium</taxon>
        <taxon>Fusarium decemcellulare species complex</taxon>
    </lineage>
</organism>
<name>A0A8H4PGL0_9HYPO</name>
<comment type="caution">
    <text evidence="7">The sequence shown here is derived from an EMBL/GenBank/DDBJ whole genome shotgun (WGS) entry which is preliminary data.</text>
</comment>
<dbReference type="GO" id="GO:0008270">
    <property type="term" value="F:zinc ion binding"/>
    <property type="evidence" value="ECO:0007669"/>
    <property type="project" value="UniProtKB-KW"/>
</dbReference>
<dbReference type="AlphaFoldDB" id="A0A8H4PGL0"/>
<dbReference type="Gene3D" id="3.30.160.60">
    <property type="entry name" value="Classic Zinc Finger"/>
    <property type="match status" value="2"/>
</dbReference>
<dbReference type="PANTHER" id="PTHR23235">
    <property type="entry name" value="KRUEPPEL-LIKE TRANSCRIPTION FACTOR"/>
    <property type="match status" value="1"/>
</dbReference>
<feature type="compositionally biased region" description="Low complexity" evidence="5">
    <location>
        <begin position="231"/>
        <end position="247"/>
    </location>
</feature>
<dbReference type="InterPro" id="IPR013087">
    <property type="entry name" value="Znf_C2H2_type"/>
</dbReference>
<dbReference type="PANTHER" id="PTHR23235:SF120">
    <property type="entry name" value="KRUPPEL-LIKE FACTOR 15"/>
    <property type="match status" value="1"/>
</dbReference>
<evidence type="ECO:0000259" key="6">
    <source>
        <dbReference type="PROSITE" id="PS50157"/>
    </source>
</evidence>
<feature type="compositionally biased region" description="Polar residues" evidence="5">
    <location>
        <begin position="59"/>
        <end position="69"/>
    </location>
</feature>
<feature type="region of interest" description="Disordered" evidence="5">
    <location>
        <begin position="212"/>
        <end position="247"/>
    </location>
</feature>
<feature type="compositionally biased region" description="Basic residues" evidence="5">
    <location>
        <begin position="337"/>
        <end position="352"/>
    </location>
</feature>
<dbReference type="PROSITE" id="PS50157">
    <property type="entry name" value="ZINC_FINGER_C2H2_2"/>
    <property type="match status" value="1"/>
</dbReference>
<protein>
    <submittedName>
        <fullName evidence="7">Zinc finger odd-paired-like (Opl)</fullName>
    </submittedName>
</protein>
<keyword evidence="1" id="KW-0479">Metal-binding</keyword>
<feature type="region of interest" description="Disordered" evidence="5">
    <location>
        <begin position="52"/>
        <end position="74"/>
    </location>
</feature>
<dbReference type="PROSITE" id="PS00028">
    <property type="entry name" value="ZINC_FINGER_C2H2_1"/>
    <property type="match status" value="1"/>
</dbReference>
<dbReference type="EMBL" id="JAADYS010000363">
    <property type="protein sequence ID" value="KAF4470358.1"/>
    <property type="molecule type" value="Genomic_DNA"/>
</dbReference>
<dbReference type="SMART" id="SM00355">
    <property type="entry name" value="ZnF_C2H2"/>
    <property type="match status" value="2"/>
</dbReference>
<accession>A0A8H4PGL0</accession>
<feature type="region of interest" description="Disordered" evidence="5">
    <location>
        <begin position="1"/>
        <end position="29"/>
    </location>
</feature>
<dbReference type="SUPFAM" id="SSF57667">
    <property type="entry name" value="beta-beta-alpha zinc fingers"/>
    <property type="match status" value="1"/>
</dbReference>
<dbReference type="GO" id="GO:0000981">
    <property type="term" value="F:DNA-binding transcription factor activity, RNA polymerase II-specific"/>
    <property type="evidence" value="ECO:0007669"/>
    <property type="project" value="TreeGrafter"/>
</dbReference>